<dbReference type="AlphaFoldDB" id="A0A6A6TX00"/>
<evidence type="ECO:0000313" key="2">
    <source>
        <dbReference type="Proteomes" id="UP000799302"/>
    </source>
</evidence>
<gene>
    <name evidence="1" type="ORF">BT63DRAFT_464713</name>
</gene>
<dbReference type="EMBL" id="MU004242">
    <property type="protein sequence ID" value="KAF2664625.1"/>
    <property type="molecule type" value="Genomic_DNA"/>
</dbReference>
<keyword evidence="2" id="KW-1185">Reference proteome</keyword>
<evidence type="ECO:0000313" key="1">
    <source>
        <dbReference type="EMBL" id="KAF2664625.1"/>
    </source>
</evidence>
<proteinExistence type="predicted"/>
<name>A0A6A6TX00_9PEZI</name>
<protein>
    <submittedName>
        <fullName evidence="1">Uncharacterized protein</fullName>
    </submittedName>
</protein>
<reference evidence="1" key="1">
    <citation type="journal article" date="2020" name="Stud. Mycol.">
        <title>101 Dothideomycetes genomes: a test case for predicting lifestyles and emergence of pathogens.</title>
        <authorList>
            <person name="Haridas S."/>
            <person name="Albert R."/>
            <person name="Binder M."/>
            <person name="Bloem J."/>
            <person name="Labutti K."/>
            <person name="Salamov A."/>
            <person name="Andreopoulos B."/>
            <person name="Baker S."/>
            <person name="Barry K."/>
            <person name="Bills G."/>
            <person name="Bluhm B."/>
            <person name="Cannon C."/>
            <person name="Castanera R."/>
            <person name="Culley D."/>
            <person name="Daum C."/>
            <person name="Ezra D."/>
            <person name="Gonzalez J."/>
            <person name="Henrissat B."/>
            <person name="Kuo A."/>
            <person name="Liang C."/>
            <person name="Lipzen A."/>
            <person name="Lutzoni F."/>
            <person name="Magnuson J."/>
            <person name="Mondo S."/>
            <person name="Nolan M."/>
            <person name="Ohm R."/>
            <person name="Pangilinan J."/>
            <person name="Park H.-J."/>
            <person name="Ramirez L."/>
            <person name="Alfaro M."/>
            <person name="Sun H."/>
            <person name="Tritt A."/>
            <person name="Yoshinaga Y."/>
            <person name="Zwiers L.-H."/>
            <person name="Turgeon B."/>
            <person name="Goodwin S."/>
            <person name="Spatafora J."/>
            <person name="Crous P."/>
            <person name="Grigoriev I."/>
        </authorList>
    </citation>
    <scope>NUCLEOTIDE SEQUENCE</scope>
    <source>
        <strain evidence="1">CBS 115976</strain>
    </source>
</reference>
<organism evidence="1 2">
    <name type="scientific">Microthyrium microscopicum</name>
    <dbReference type="NCBI Taxonomy" id="703497"/>
    <lineage>
        <taxon>Eukaryota</taxon>
        <taxon>Fungi</taxon>
        <taxon>Dikarya</taxon>
        <taxon>Ascomycota</taxon>
        <taxon>Pezizomycotina</taxon>
        <taxon>Dothideomycetes</taxon>
        <taxon>Dothideomycetes incertae sedis</taxon>
        <taxon>Microthyriales</taxon>
        <taxon>Microthyriaceae</taxon>
        <taxon>Microthyrium</taxon>
    </lineage>
</organism>
<dbReference type="Proteomes" id="UP000799302">
    <property type="component" value="Unassembled WGS sequence"/>
</dbReference>
<accession>A0A6A6TX00</accession>
<sequence length="238" mass="28235">MDPTTRLHDYLKANFQSFIVKLVNLTKINPARNRQDKREALEHAFDDMINPLLKDEERARLIYEYERRVRGQQLYIEAGFVMLLISYLDYVAEIWNAYNNFIGYSGWSMAKLREDERWRTKLDEFARHFSVIEGSILDAVIAVKKGPGSYQYWLNRPLNRHLSHRDLLEPKRTILRDAIEQVKVEMVNYLMEKSLMSGDPSQSWALYTDYKSHASTLPHDDDLDLTDYYGLKNKSYRR</sequence>